<dbReference type="EMBL" id="JAQMWT010000009">
    <property type="protein sequence ID" value="KAJ8614230.1"/>
    <property type="molecule type" value="Genomic_DNA"/>
</dbReference>
<feature type="domain" description="RING-type" evidence="2">
    <location>
        <begin position="48"/>
        <end position="89"/>
    </location>
</feature>
<proteinExistence type="predicted"/>
<dbReference type="Gene3D" id="3.30.40.10">
    <property type="entry name" value="Zinc/RING finger domain, C3HC4 (zinc finger)"/>
    <property type="match status" value="2"/>
</dbReference>
<evidence type="ECO:0000259" key="2">
    <source>
        <dbReference type="PROSITE" id="PS50089"/>
    </source>
</evidence>
<dbReference type="SUPFAM" id="SSF57850">
    <property type="entry name" value="RING/U-box"/>
    <property type="match status" value="2"/>
</dbReference>
<keyword evidence="1" id="KW-0862">Zinc</keyword>
<dbReference type="Pfam" id="PF13639">
    <property type="entry name" value="zf-RING_2"/>
    <property type="match status" value="1"/>
</dbReference>
<evidence type="ECO:0000256" key="1">
    <source>
        <dbReference type="PROSITE-ProRule" id="PRU00175"/>
    </source>
</evidence>
<sequence length="263" mass="29122">MAVKSPALLAAQLQRRLVLRSERKKKAQDSREWAIVEASFSKRSEFRCPICLEKFGGGSAVLLSCSHCFHAECLAAAERCLGKSCPICRKTKFQSRSAEAAVRSAAASIIEAAWRSKVARSERAKRRRELYAKGRGDPARRRDYLASAVVEYAERIERRVEERAVGLEALFAESDAALLESSALFGPTEAEWKAAEARARRRAEPNCAICVGPLVGDGRPLVLLSCSHEYHRQCLTALEAFNVGSTRPTCPYCRAPYHARPPL</sequence>
<feature type="domain" description="RING-type" evidence="2">
    <location>
        <begin position="207"/>
        <end position="254"/>
    </location>
</feature>
<gene>
    <name evidence="3" type="ORF">CTAYLR_001153</name>
</gene>
<keyword evidence="1" id="KW-0863">Zinc-finger</keyword>
<dbReference type="InterPro" id="IPR042862">
    <property type="entry name" value="RNF32"/>
</dbReference>
<dbReference type="InterPro" id="IPR013083">
    <property type="entry name" value="Znf_RING/FYVE/PHD"/>
</dbReference>
<dbReference type="PROSITE" id="PS50089">
    <property type="entry name" value="ZF_RING_2"/>
    <property type="match status" value="2"/>
</dbReference>
<keyword evidence="1" id="KW-0479">Metal-binding</keyword>
<comment type="caution">
    <text evidence="3">The sequence shown here is derived from an EMBL/GenBank/DDBJ whole genome shotgun (WGS) entry which is preliminary data.</text>
</comment>
<evidence type="ECO:0000313" key="4">
    <source>
        <dbReference type="Proteomes" id="UP001230188"/>
    </source>
</evidence>
<organism evidence="3 4">
    <name type="scientific">Chrysophaeum taylorii</name>
    <dbReference type="NCBI Taxonomy" id="2483200"/>
    <lineage>
        <taxon>Eukaryota</taxon>
        <taxon>Sar</taxon>
        <taxon>Stramenopiles</taxon>
        <taxon>Ochrophyta</taxon>
        <taxon>Pelagophyceae</taxon>
        <taxon>Pelagomonadales</taxon>
        <taxon>Pelagomonadaceae</taxon>
        <taxon>Chrysophaeum</taxon>
    </lineage>
</organism>
<accession>A0AAD7UPY9</accession>
<dbReference type="AlphaFoldDB" id="A0AAD7UPY9"/>
<dbReference type="PANTHER" id="PTHR14991">
    <property type="entry name" value="RING FINGER PROTEIN 32"/>
    <property type="match status" value="1"/>
</dbReference>
<dbReference type="Proteomes" id="UP001230188">
    <property type="component" value="Unassembled WGS sequence"/>
</dbReference>
<dbReference type="PANTHER" id="PTHR14991:SF0">
    <property type="entry name" value="RING FINGER PROTEIN 32"/>
    <property type="match status" value="1"/>
</dbReference>
<dbReference type="PROSITE" id="PS50096">
    <property type="entry name" value="IQ"/>
    <property type="match status" value="1"/>
</dbReference>
<dbReference type="GO" id="GO:0008270">
    <property type="term" value="F:zinc ion binding"/>
    <property type="evidence" value="ECO:0007669"/>
    <property type="project" value="UniProtKB-KW"/>
</dbReference>
<name>A0AAD7UPY9_9STRA</name>
<dbReference type="Pfam" id="PF17123">
    <property type="entry name" value="zf-RING_11"/>
    <property type="match status" value="1"/>
</dbReference>
<dbReference type="InterPro" id="IPR001841">
    <property type="entry name" value="Znf_RING"/>
</dbReference>
<protein>
    <recommendedName>
        <fullName evidence="2">RING-type domain-containing protein</fullName>
    </recommendedName>
</protein>
<evidence type="ECO:0000313" key="3">
    <source>
        <dbReference type="EMBL" id="KAJ8614230.1"/>
    </source>
</evidence>
<keyword evidence="4" id="KW-1185">Reference proteome</keyword>
<dbReference type="SMART" id="SM00184">
    <property type="entry name" value="RING"/>
    <property type="match status" value="2"/>
</dbReference>
<reference evidence="3" key="1">
    <citation type="submission" date="2023-01" db="EMBL/GenBank/DDBJ databases">
        <title>Metagenome sequencing of chrysophaentin producing Chrysophaeum taylorii.</title>
        <authorList>
            <person name="Davison J."/>
            <person name="Bewley C."/>
        </authorList>
    </citation>
    <scope>NUCLEOTIDE SEQUENCE</scope>
    <source>
        <strain evidence="3">NIES-1699</strain>
    </source>
</reference>